<organism evidence="2 3">
    <name type="scientific">Tsukamurella spumae</name>
    <dbReference type="NCBI Taxonomy" id="44753"/>
    <lineage>
        <taxon>Bacteria</taxon>
        <taxon>Bacillati</taxon>
        <taxon>Actinomycetota</taxon>
        <taxon>Actinomycetes</taxon>
        <taxon>Mycobacteriales</taxon>
        <taxon>Tsukamurellaceae</taxon>
        <taxon>Tsukamurella</taxon>
    </lineage>
</organism>
<evidence type="ECO:0000313" key="3">
    <source>
        <dbReference type="Proteomes" id="UP000582646"/>
    </source>
</evidence>
<feature type="transmembrane region" description="Helical" evidence="1">
    <location>
        <begin position="62"/>
        <end position="83"/>
    </location>
</feature>
<dbReference type="RefSeq" id="WP_168545880.1">
    <property type="nucleotide sequence ID" value="NZ_BAAAKS010000005.1"/>
</dbReference>
<keyword evidence="1" id="KW-0812">Transmembrane</keyword>
<protein>
    <submittedName>
        <fullName evidence="2">Uncharacterized protein</fullName>
    </submittedName>
</protein>
<keyword evidence="1" id="KW-0472">Membrane</keyword>
<sequence>MATRHEKDELKQVQLDVVEIKTSLEEAIKPTLKRIEDALAAQDYVSRAEFEGYKKEQRRKTIVNTTTAGVFGAIITAVTLYFIDQALDGGR</sequence>
<evidence type="ECO:0000313" key="2">
    <source>
        <dbReference type="EMBL" id="NKY18853.1"/>
    </source>
</evidence>
<proteinExistence type="predicted"/>
<keyword evidence="3" id="KW-1185">Reference proteome</keyword>
<evidence type="ECO:0000256" key="1">
    <source>
        <dbReference type="SAM" id="Phobius"/>
    </source>
</evidence>
<accession>A0A846X0Z4</accession>
<comment type="caution">
    <text evidence="2">The sequence shown here is derived from an EMBL/GenBank/DDBJ whole genome shotgun (WGS) entry which is preliminary data.</text>
</comment>
<dbReference type="AlphaFoldDB" id="A0A846X0Z4"/>
<dbReference type="EMBL" id="JAAXOQ010000012">
    <property type="protein sequence ID" value="NKY18853.1"/>
    <property type="molecule type" value="Genomic_DNA"/>
</dbReference>
<dbReference type="Proteomes" id="UP000582646">
    <property type="component" value="Unassembled WGS sequence"/>
</dbReference>
<gene>
    <name evidence="2" type="ORF">HF999_10785</name>
</gene>
<keyword evidence="1" id="KW-1133">Transmembrane helix</keyword>
<reference evidence="2 3" key="1">
    <citation type="submission" date="2020-04" db="EMBL/GenBank/DDBJ databases">
        <title>MicrobeNet Type strains.</title>
        <authorList>
            <person name="Nicholson A.C."/>
        </authorList>
    </citation>
    <scope>NUCLEOTIDE SEQUENCE [LARGE SCALE GENOMIC DNA]</scope>
    <source>
        <strain evidence="2 3">DSM 44113</strain>
    </source>
</reference>
<name>A0A846X0Z4_9ACTN</name>